<name>A0A0E9TAQ4_ANGAN</name>
<accession>A0A0E9TAQ4</accession>
<reference evidence="2" key="1">
    <citation type="submission" date="2014-11" db="EMBL/GenBank/DDBJ databases">
        <authorList>
            <person name="Amaro Gonzalez C."/>
        </authorList>
    </citation>
    <scope>NUCLEOTIDE SEQUENCE</scope>
</reference>
<evidence type="ECO:0000313" key="2">
    <source>
        <dbReference type="EMBL" id="JAH50759.1"/>
    </source>
</evidence>
<feature type="transmembrane region" description="Helical" evidence="1">
    <location>
        <begin position="20"/>
        <end position="44"/>
    </location>
</feature>
<keyword evidence="1" id="KW-0812">Transmembrane</keyword>
<evidence type="ECO:0000256" key="1">
    <source>
        <dbReference type="SAM" id="Phobius"/>
    </source>
</evidence>
<keyword evidence="1" id="KW-1133">Transmembrane helix</keyword>
<protein>
    <submittedName>
        <fullName evidence="2">Uncharacterized protein</fullName>
    </submittedName>
</protein>
<keyword evidence="1" id="KW-0472">Membrane</keyword>
<reference evidence="2" key="2">
    <citation type="journal article" date="2015" name="Fish Shellfish Immunol.">
        <title>Early steps in the European eel (Anguilla anguilla)-Vibrio vulnificus interaction in the gills: Role of the RtxA13 toxin.</title>
        <authorList>
            <person name="Callol A."/>
            <person name="Pajuelo D."/>
            <person name="Ebbesson L."/>
            <person name="Teles M."/>
            <person name="MacKenzie S."/>
            <person name="Amaro C."/>
        </authorList>
    </citation>
    <scope>NUCLEOTIDE SEQUENCE</scope>
</reference>
<sequence length="59" mass="7040">MLLFCNRSFPFAFFCKVGDQVISLILELKHLTFFFILLNFFLYFTYSFRQVGRKSACPN</sequence>
<dbReference type="AlphaFoldDB" id="A0A0E9TAQ4"/>
<dbReference type="EMBL" id="GBXM01057818">
    <property type="protein sequence ID" value="JAH50759.1"/>
    <property type="molecule type" value="Transcribed_RNA"/>
</dbReference>
<organism evidence="2">
    <name type="scientific">Anguilla anguilla</name>
    <name type="common">European freshwater eel</name>
    <name type="synonym">Muraena anguilla</name>
    <dbReference type="NCBI Taxonomy" id="7936"/>
    <lineage>
        <taxon>Eukaryota</taxon>
        <taxon>Metazoa</taxon>
        <taxon>Chordata</taxon>
        <taxon>Craniata</taxon>
        <taxon>Vertebrata</taxon>
        <taxon>Euteleostomi</taxon>
        <taxon>Actinopterygii</taxon>
        <taxon>Neopterygii</taxon>
        <taxon>Teleostei</taxon>
        <taxon>Anguilliformes</taxon>
        <taxon>Anguillidae</taxon>
        <taxon>Anguilla</taxon>
    </lineage>
</organism>
<proteinExistence type="predicted"/>